<dbReference type="EMBL" id="JAHSTS010000001">
    <property type="protein sequence ID" value="MBV4456863.1"/>
    <property type="molecule type" value="Genomic_DNA"/>
</dbReference>
<gene>
    <name evidence="2" type="ORF">KVG96_02745</name>
</gene>
<accession>A0ABS6P8S8</accession>
<dbReference type="Proteomes" id="UP000765224">
    <property type="component" value="Unassembled WGS sequence"/>
</dbReference>
<name>A0ABS6P8S8_9PSED</name>
<evidence type="ECO:0000256" key="1">
    <source>
        <dbReference type="SAM" id="SignalP"/>
    </source>
</evidence>
<comment type="caution">
    <text evidence="2">The sequence shown here is derived from an EMBL/GenBank/DDBJ whole genome shotgun (WGS) entry which is preliminary data.</text>
</comment>
<evidence type="ECO:0008006" key="4">
    <source>
        <dbReference type="Google" id="ProtNLM"/>
    </source>
</evidence>
<feature type="chain" id="PRO_5046622410" description="Fimbrial protein" evidence="1">
    <location>
        <begin position="20"/>
        <end position="406"/>
    </location>
</feature>
<sequence>MRRCWLGMLLVMGAPAAQAVSQEIQASFSPDPSNPQKNVFINKTPESGYCVSNPVECRNNNTFSIRLPVRFDSARALQPDGSQRNNAMVKVPAQWRALTVTNAVTGESERVEVRVAGIGSQYRLSDTAANLTGAPTALQGHQTLWTNSSWVYAPPPCVYSGVGYYSDTTYAFFWKTPIDGSCTKMVAFAIPAMSYDYLDFAYELRTPNPLGMSSGQYTGSLSYRLGPGGDFDMGDVMLPTDPQLTLDFVLDVQHTLKVDIPPGGDKVQLAPAGGWQGWINAGRRPVRLFRDQTFHISASSRFSMYRICNGEDEAILCKIINPQTRRFTHVDVSVSLPNGMTDVAGQPVKRQLLSAKSLAQRFQPGFYVDRGIGTLHFEVMPESIDKGFLTNGPYRGDITVVWDSEI</sequence>
<organism evidence="2 3">
    <name type="scientific">Pseudomonas ekonensis</name>
    <dbReference type="NCBI Taxonomy" id="2842353"/>
    <lineage>
        <taxon>Bacteria</taxon>
        <taxon>Pseudomonadati</taxon>
        <taxon>Pseudomonadota</taxon>
        <taxon>Gammaproteobacteria</taxon>
        <taxon>Pseudomonadales</taxon>
        <taxon>Pseudomonadaceae</taxon>
        <taxon>Pseudomonas</taxon>
    </lineage>
</organism>
<keyword evidence="1" id="KW-0732">Signal</keyword>
<reference evidence="2 3" key="1">
    <citation type="submission" date="2021-06" db="EMBL/GenBank/DDBJ databases">
        <title>Updating the genus Pseudomonas: Description of 43 new species and partition of the Pseudomonas putida group.</title>
        <authorList>
            <person name="Girard L."/>
            <person name="Lood C."/>
            <person name="Vandamme P."/>
            <person name="Rokni-Zadeh H."/>
            <person name="Van Noort V."/>
            <person name="Hofte M."/>
            <person name="Lavigne R."/>
            <person name="De Mot R."/>
        </authorList>
    </citation>
    <scope>NUCLEOTIDE SEQUENCE [LARGE SCALE GENOMIC DNA]</scope>
    <source>
        <strain evidence="2 3">COR58</strain>
    </source>
</reference>
<keyword evidence="3" id="KW-1185">Reference proteome</keyword>
<protein>
    <recommendedName>
        <fullName evidence="4">Fimbrial protein</fullName>
    </recommendedName>
</protein>
<evidence type="ECO:0000313" key="3">
    <source>
        <dbReference type="Proteomes" id="UP000765224"/>
    </source>
</evidence>
<feature type="signal peptide" evidence="1">
    <location>
        <begin position="1"/>
        <end position="19"/>
    </location>
</feature>
<evidence type="ECO:0000313" key="2">
    <source>
        <dbReference type="EMBL" id="MBV4456863.1"/>
    </source>
</evidence>
<proteinExistence type="predicted"/>